<evidence type="ECO:0000259" key="3">
    <source>
        <dbReference type="Pfam" id="PF24924"/>
    </source>
</evidence>
<organism evidence="4 5">
    <name type="scientific">Hibiscus sabdariffa</name>
    <name type="common">roselle</name>
    <dbReference type="NCBI Taxonomy" id="183260"/>
    <lineage>
        <taxon>Eukaryota</taxon>
        <taxon>Viridiplantae</taxon>
        <taxon>Streptophyta</taxon>
        <taxon>Embryophyta</taxon>
        <taxon>Tracheophyta</taxon>
        <taxon>Spermatophyta</taxon>
        <taxon>Magnoliopsida</taxon>
        <taxon>eudicotyledons</taxon>
        <taxon>Gunneridae</taxon>
        <taxon>Pentapetalae</taxon>
        <taxon>rosids</taxon>
        <taxon>malvids</taxon>
        <taxon>Malvales</taxon>
        <taxon>Malvaceae</taxon>
        <taxon>Malvoideae</taxon>
        <taxon>Hibiscus</taxon>
    </lineage>
</organism>
<keyword evidence="1" id="KW-0175">Coiled coil</keyword>
<feature type="domain" description="DUF7745" evidence="3">
    <location>
        <begin position="15"/>
        <end position="138"/>
    </location>
</feature>
<feature type="coiled-coil region" evidence="1">
    <location>
        <begin position="164"/>
        <end position="216"/>
    </location>
</feature>
<dbReference type="EMBL" id="JBBPBM010000008">
    <property type="protein sequence ID" value="KAK8571739.1"/>
    <property type="molecule type" value="Genomic_DNA"/>
</dbReference>
<accession>A0ABR2F407</accession>
<evidence type="ECO:0000313" key="5">
    <source>
        <dbReference type="Proteomes" id="UP001472677"/>
    </source>
</evidence>
<name>A0ABR2F407_9ROSI</name>
<sequence>MYFSPLREFLAKQWDKVDPKKWVEAFRNLQEQDLVWRAPWLGARIFLYRCYDYHWLMLLGLWGGIGCAPLLVSRQFGSRQFIPFTQGLGDSEFAFELEFKKKVKKIYQSWKHCYKVKTAGTEDSMIAPDYVAWMRTRVNDTTPLPNQDETMSMEEHLRVVPSEADTLREELEAIQAKIEKMEVQYERDLFLAKVDVDKAEGAALHAREEYSKLKTEYNIQNNDFRRLEASVKHMDLRKTPTEWRHEIQQAEDQQRNRAEREIEKEKKRNRNLVEEERRKGKEIIKQYQHALEAEKDNTAAWKRKSHDSKNRLIESQSAYNALEIQLNQSRAQYIQLEARVREQEAMIHEYQTRDEHIELQASRSKIERLEKEVKDLWTLVQTCQISIQVLEDIKEGGNDYWFTRLRDAAHRFQEQDKVNEKIMNLAQDVAEHVTTLAREARILRPYVVSNEMKSSLELLFD</sequence>
<protein>
    <recommendedName>
        <fullName evidence="3">DUF7745 domain-containing protein</fullName>
    </recommendedName>
</protein>
<comment type="caution">
    <text evidence="4">The sequence shown here is derived from an EMBL/GenBank/DDBJ whole genome shotgun (WGS) entry which is preliminary data.</text>
</comment>
<dbReference type="Pfam" id="PF24924">
    <property type="entry name" value="DUF7745"/>
    <property type="match status" value="1"/>
</dbReference>
<evidence type="ECO:0000313" key="4">
    <source>
        <dbReference type="EMBL" id="KAK8571739.1"/>
    </source>
</evidence>
<reference evidence="4 5" key="1">
    <citation type="journal article" date="2024" name="G3 (Bethesda)">
        <title>Genome assembly of Hibiscus sabdariffa L. provides insights into metabolisms of medicinal natural products.</title>
        <authorList>
            <person name="Kim T."/>
        </authorList>
    </citation>
    <scope>NUCLEOTIDE SEQUENCE [LARGE SCALE GENOMIC DNA]</scope>
    <source>
        <strain evidence="4">TK-2024</strain>
        <tissue evidence="4">Old leaves</tissue>
    </source>
</reference>
<gene>
    <name evidence="4" type="ORF">V6N12_027812</name>
</gene>
<keyword evidence="5" id="KW-1185">Reference proteome</keyword>
<evidence type="ECO:0000256" key="1">
    <source>
        <dbReference type="SAM" id="Coils"/>
    </source>
</evidence>
<dbReference type="Proteomes" id="UP001472677">
    <property type="component" value="Unassembled WGS sequence"/>
</dbReference>
<feature type="region of interest" description="Disordered" evidence="2">
    <location>
        <begin position="246"/>
        <end position="265"/>
    </location>
</feature>
<dbReference type="PANTHER" id="PTHR48200">
    <property type="entry name" value="PROTEIN, PUTATIVE-RELATED"/>
    <property type="match status" value="1"/>
</dbReference>
<proteinExistence type="predicted"/>
<evidence type="ECO:0000256" key="2">
    <source>
        <dbReference type="SAM" id="MobiDB-lite"/>
    </source>
</evidence>
<dbReference type="InterPro" id="IPR056647">
    <property type="entry name" value="DUF7745"/>
</dbReference>
<dbReference type="PANTHER" id="PTHR48200:SF1">
    <property type="entry name" value="AMINOTRANSFERASE-LIKE PLANT MOBILE DOMAIN-CONTAINING PROTEIN"/>
    <property type="match status" value="1"/>
</dbReference>